<dbReference type="AlphaFoldDB" id="A0A835AIU5"/>
<dbReference type="Proteomes" id="UP000636709">
    <property type="component" value="Unassembled WGS sequence"/>
</dbReference>
<name>A0A835AIU5_9POAL</name>
<reference evidence="3" key="1">
    <citation type="submission" date="2020-07" db="EMBL/GenBank/DDBJ databases">
        <title>Genome sequence and genetic diversity analysis of an under-domesticated orphan crop, white fonio (Digitaria exilis).</title>
        <authorList>
            <person name="Bennetzen J.L."/>
            <person name="Chen S."/>
            <person name="Ma X."/>
            <person name="Wang X."/>
            <person name="Yssel A.E.J."/>
            <person name="Chaluvadi S.R."/>
            <person name="Johnson M."/>
            <person name="Gangashetty P."/>
            <person name="Hamidou F."/>
            <person name="Sanogo M.D."/>
            <person name="Zwaenepoel A."/>
            <person name="Wallace J."/>
            <person name="Van De Peer Y."/>
            <person name="Van Deynze A."/>
        </authorList>
    </citation>
    <scope>NUCLEOTIDE SEQUENCE</scope>
    <source>
        <tissue evidence="3">Leaves</tissue>
    </source>
</reference>
<sequence length="222" mass="23904">MKATAPSWSSLGSLFATAMVVCAAARDVLPPEAYGALRALLSRAVSTFDSKPGDTIVVLESDANGVPNELYESAQLYLGARYLVSLPPVLHVHKAHGAAVDVVVSLPHHHTTRDTFRGIVVVWTSGTSPAASAGTITARYTPASFAGRRGGFGSPITVGVRCLRLEFPRRHHDVVRGEYIPTCSPWPRCCASRCENAIAHYLLDTFFLIKEDPIFISNGNTE</sequence>
<feature type="domain" description="AAA-type ATPase N-terminal" evidence="2">
    <location>
        <begin position="37"/>
        <end position="125"/>
    </location>
</feature>
<evidence type="ECO:0000259" key="2">
    <source>
        <dbReference type="Pfam" id="PF14363"/>
    </source>
</evidence>
<protein>
    <recommendedName>
        <fullName evidence="2">AAA-type ATPase N-terminal domain-containing protein</fullName>
    </recommendedName>
</protein>
<evidence type="ECO:0000313" key="4">
    <source>
        <dbReference type="Proteomes" id="UP000636709"/>
    </source>
</evidence>
<dbReference type="InterPro" id="IPR025753">
    <property type="entry name" value="AAA_N_dom"/>
</dbReference>
<gene>
    <name evidence="3" type="ORF">HU200_059353</name>
</gene>
<comment type="caution">
    <text evidence="3">The sequence shown here is derived from an EMBL/GenBank/DDBJ whole genome shotgun (WGS) entry which is preliminary data.</text>
</comment>
<keyword evidence="4" id="KW-1185">Reference proteome</keyword>
<proteinExistence type="predicted"/>
<evidence type="ECO:0000313" key="3">
    <source>
        <dbReference type="EMBL" id="KAF8658859.1"/>
    </source>
</evidence>
<evidence type="ECO:0000256" key="1">
    <source>
        <dbReference type="SAM" id="SignalP"/>
    </source>
</evidence>
<accession>A0A835AIU5</accession>
<dbReference type="EMBL" id="JACEFO010002479">
    <property type="protein sequence ID" value="KAF8658859.1"/>
    <property type="molecule type" value="Genomic_DNA"/>
</dbReference>
<keyword evidence="1" id="KW-0732">Signal</keyword>
<dbReference type="OrthoDB" id="10251412at2759"/>
<feature type="chain" id="PRO_5032276858" description="AAA-type ATPase N-terminal domain-containing protein" evidence="1">
    <location>
        <begin position="26"/>
        <end position="222"/>
    </location>
</feature>
<feature type="signal peptide" evidence="1">
    <location>
        <begin position="1"/>
        <end position="25"/>
    </location>
</feature>
<organism evidence="3 4">
    <name type="scientific">Digitaria exilis</name>
    <dbReference type="NCBI Taxonomy" id="1010633"/>
    <lineage>
        <taxon>Eukaryota</taxon>
        <taxon>Viridiplantae</taxon>
        <taxon>Streptophyta</taxon>
        <taxon>Embryophyta</taxon>
        <taxon>Tracheophyta</taxon>
        <taxon>Spermatophyta</taxon>
        <taxon>Magnoliopsida</taxon>
        <taxon>Liliopsida</taxon>
        <taxon>Poales</taxon>
        <taxon>Poaceae</taxon>
        <taxon>PACMAD clade</taxon>
        <taxon>Panicoideae</taxon>
        <taxon>Panicodae</taxon>
        <taxon>Paniceae</taxon>
        <taxon>Anthephorinae</taxon>
        <taxon>Digitaria</taxon>
    </lineage>
</organism>
<dbReference type="Pfam" id="PF14363">
    <property type="entry name" value="AAA_assoc"/>
    <property type="match status" value="1"/>
</dbReference>